<gene>
    <name evidence="1" type="primary">orf101</name>
</gene>
<organism evidence="1">
    <name type="scientific">Pharyngomonas kirbyi</name>
    <dbReference type="NCBI Taxonomy" id="63601"/>
    <lineage>
        <taxon>Eukaryota</taxon>
        <taxon>Discoba</taxon>
        <taxon>Heterolobosea</taxon>
        <taxon>Pharyngomonada</taxon>
        <taxon>Pharyngomonas</taxon>
    </lineage>
</organism>
<geneLocation type="mitochondrion" evidence="1"/>
<accession>A0A1W6R279</accession>
<dbReference type="AlphaFoldDB" id="A0A1W6R279"/>
<dbReference type="GeneID" id="32891806"/>
<reference evidence="1" key="1">
    <citation type="journal article" date="2017" name="Genome Biol. Evol.">
        <title>Mitochondrial Genome Evolution and a Novel RNA Editing System in Deep-Branching Heteroloboseids.</title>
        <authorList>
            <person name="Yang J."/>
            <person name="Harding T."/>
            <person name="Kamikawa R."/>
            <person name="Simpson A.G.B."/>
            <person name="Roger A.J."/>
        </authorList>
    </citation>
    <scope>NUCLEOTIDE SEQUENCE</scope>
    <source>
        <strain evidence="1">AS12B</strain>
    </source>
</reference>
<sequence length="101" mass="11982">MKNLFLRKQSKKANKKLIHLEKTMFLKLRMMKSNSSLINKQSSSHLSIRTEKLYLPLGRSAFTLKCQIASWRRRSSFFNERKSYKRRIAGSQVYITQTKPN</sequence>
<keyword evidence="1" id="KW-0496">Mitochondrion</keyword>
<proteinExistence type="predicted"/>
<dbReference type="RefSeq" id="YP_009370831.1">
    <property type="nucleotide sequence ID" value="NC_034798.1"/>
</dbReference>
<dbReference type="EMBL" id="KX891215">
    <property type="protein sequence ID" value="ARO47997.1"/>
    <property type="molecule type" value="Genomic_DNA"/>
</dbReference>
<protein>
    <submittedName>
        <fullName evidence="1">Uncharacterized protein</fullName>
    </submittedName>
</protein>
<name>A0A1W6R279_9EUKA</name>
<evidence type="ECO:0000313" key="1">
    <source>
        <dbReference type="EMBL" id="ARO47997.1"/>
    </source>
</evidence>